<dbReference type="InterPro" id="IPR000259">
    <property type="entry name" value="Adhesion_dom_fimbrial"/>
</dbReference>
<keyword evidence="4" id="KW-0281">Fimbrium</keyword>
<proteinExistence type="inferred from homology"/>
<evidence type="ECO:0000256" key="3">
    <source>
        <dbReference type="ARBA" id="ARBA00022729"/>
    </source>
</evidence>
<sequence>MNKIIQCLPRLLAFLLAGCVFSASAYTLVVGNDVEGKGRDKFQSTGPTADFTLNHSNVFGKTVAVHKETGLREVAVYDWTGVISPGMVYCYKNDPNYHPIRLFHNYISSGLVVDNHTLWKTSINGLYFVIELTTLGSAGVSTDQLPIWIDKPSNSGFDTRLVYSTTTGGGCNYNDTYYRLGGLNIGFKIHLYADQNFAPTAQQAANFQLSKNGGHGAVDFYFHNSETSDQSHSKKINITIPATGMILAWPTCSVSTIAGVSGTSVTNGNDVQLGNHLPKNIKDGLSPAKFNINMTGCSYIHNIEVKLASTKIGTNNKQLLGNLETSGAASGVGVLIEGLQSSASAQMVIVPNSVNSVYKDIMNDPYTQSEIGVDNKTLSFQATLKQDGSADIKPGKFRGTGTFQITYP</sequence>
<evidence type="ECO:0000259" key="6">
    <source>
        <dbReference type="Pfam" id="PF00419"/>
    </source>
</evidence>
<keyword evidence="3 5" id="KW-0732">Signal</keyword>
<feature type="chain" id="PRO_5046619434" evidence="5">
    <location>
        <begin position="26"/>
        <end position="408"/>
    </location>
</feature>
<dbReference type="Pfam" id="PF00419">
    <property type="entry name" value="Fimbrial"/>
    <property type="match status" value="1"/>
</dbReference>
<dbReference type="InterPro" id="IPR036937">
    <property type="entry name" value="Adhesion_dom_fimbrial_sf"/>
</dbReference>
<evidence type="ECO:0000256" key="2">
    <source>
        <dbReference type="ARBA" id="ARBA00006671"/>
    </source>
</evidence>
<dbReference type="InterPro" id="IPR050263">
    <property type="entry name" value="Bact_Fimbrial_Adh_Pro"/>
</dbReference>
<evidence type="ECO:0000313" key="7">
    <source>
        <dbReference type="EMBL" id="MBD7971485.1"/>
    </source>
</evidence>
<comment type="subcellular location">
    <subcellularLocation>
        <location evidence="1">Fimbrium</location>
    </subcellularLocation>
</comment>
<dbReference type="Proteomes" id="UP000605603">
    <property type="component" value="Unassembled WGS sequence"/>
</dbReference>
<dbReference type="SUPFAM" id="SSF49401">
    <property type="entry name" value="Bacterial adhesins"/>
    <property type="match status" value="1"/>
</dbReference>
<organism evidence="7 8">
    <name type="scientific">Escherichia whittamii</name>
    <dbReference type="NCBI Taxonomy" id="2762229"/>
    <lineage>
        <taxon>Bacteria</taxon>
        <taxon>Pseudomonadati</taxon>
        <taxon>Pseudomonadota</taxon>
        <taxon>Gammaproteobacteria</taxon>
        <taxon>Enterobacterales</taxon>
        <taxon>Enterobacteriaceae</taxon>
        <taxon>Escherichia</taxon>
    </lineage>
</organism>
<dbReference type="PANTHER" id="PTHR33420:SF12">
    <property type="entry name" value="FIMBRIN-LIKE PROTEIN FIMI-RELATED"/>
    <property type="match status" value="1"/>
</dbReference>
<evidence type="ECO:0000256" key="4">
    <source>
        <dbReference type="ARBA" id="ARBA00023263"/>
    </source>
</evidence>
<dbReference type="RefSeq" id="WP_191772638.1">
    <property type="nucleotide sequence ID" value="NZ_JACSQI010000001.1"/>
</dbReference>
<accession>A0ABR8T6V2</accession>
<dbReference type="PANTHER" id="PTHR33420">
    <property type="entry name" value="FIMBRIAL SUBUNIT ELFA-RELATED"/>
    <property type="match status" value="1"/>
</dbReference>
<dbReference type="Gene3D" id="2.60.40.1090">
    <property type="entry name" value="Fimbrial-type adhesion domain"/>
    <property type="match status" value="1"/>
</dbReference>
<keyword evidence="8" id="KW-1185">Reference proteome</keyword>
<dbReference type="EMBL" id="JACSQI010000001">
    <property type="protein sequence ID" value="MBD7971485.1"/>
    <property type="molecule type" value="Genomic_DNA"/>
</dbReference>
<feature type="domain" description="Fimbrial-type adhesion" evidence="6">
    <location>
        <begin position="265"/>
        <end position="407"/>
    </location>
</feature>
<name>A0ABR8T6V2_9ESCH</name>
<dbReference type="InterPro" id="IPR008966">
    <property type="entry name" value="Adhesion_dom_sf"/>
</dbReference>
<feature type="signal peptide" evidence="5">
    <location>
        <begin position="1"/>
        <end position="25"/>
    </location>
</feature>
<reference evidence="7 8" key="1">
    <citation type="submission" date="2020-08" db="EMBL/GenBank/DDBJ databases">
        <title>A Genomic Blueprint of the Chicken Gut Microbiome.</title>
        <authorList>
            <person name="Gilroy R."/>
            <person name="Ravi A."/>
            <person name="Getino M."/>
            <person name="Pursley I."/>
            <person name="Horton D.L."/>
            <person name="Alikhan N.-F."/>
            <person name="Baker D."/>
            <person name="Gharbi K."/>
            <person name="Hall N."/>
            <person name="Watson M."/>
            <person name="Adriaenssens E.M."/>
            <person name="Foster-Nyarko E."/>
            <person name="Jarju S."/>
            <person name="Secka A."/>
            <person name="Antonio M."/>
            <person name="Oren A."/>
            <person name="Chaudhuri R."/>
            <person name="La Ragione R.M."/>
            <person name="Hildebrand F."/>
            <person name="Pallen M.J."/>
        </authorList>
    </citation>
    <scope>NUCLEOTIDE SEQUENCE [LARGE SCALE GENOMIC DNA]</scope>
    <source>
        <strain evidence="7 8">Sa2BVA5</strain>
    </source>
</reference>
<protein>
    <submittedName>
        <fullName evidence="7">Fimbrial protein</fullName>
    </submittedName>
</protein>
<evidence type="ECO:0000256" key="1">
    <source>
        <dbReference type="ARBA" id="ARBA00004561"/>
    </source>
</evidence>
<comment type="similarity">
    <text evidence="2">Belongs to the fimbrial protein family.</text>
</comment>
<gene>
    <name evidence="7" type="ORF">H9644_00335</name>
</gene>
<comment type="caution">
    <text evidence="7">The sequence shown here is derived from an EMBL/GenBank/DDBJ whole genome shotgun (WGS) entry which is preliminary data.</text>
</comment>
<evidence type="ECO:0000313" key="8">
    <source>
        <dbReference type="Proteomes" id="UP000605603"/>
    </source>
</evidence>
<evidence type="ECO:0000256" key="5">
    <source>
        <dbReference type="SAM" id="SignalP"/>
    </source>
</evidence>